<protein>
    <recommendedName>
        <fullName evidence="1">F-box domain-containing protein</fullName>
    </recommendedName>
</protein>
<name>A0A818VJ13_9BILA</name>
<sequence>MEYSFIQLNDLPDEILIIILKELNNIEVFYSLLGVNKRLDSIVLDPIFTRKLTIRRSFNGLNQLFDAVLDRFCLKILPKIHHKIKWIDVESLSLERILLLTNYPNLNGLGLYDLTAEKARDFFIDSNLLICAFKNQISSLVIDINKCEGPRSTIKDINIYIFTQILTMFKNLKYLKFGASSSAYHRLTLDPSLSNVFSSTLLELHVVLYSHKDCLYLLDGRFNQLHTLSVLMDSCSGLVLTTINNEKKLPNLKCFSFTQHGMISFYDTFLIPLLRRMSNLEQLSLYFVAPNGPIIDGAHLEKNIINYMPKLNKFKFSIHSNVLLNKHIYLPSNDDIQKSFRKFQKNHVISNVDYFSKENQYHCHVYSYPYTLTYYDNITNNFSSGLFKCVRAISLFDERPFEHDFFFQIAQCFPYLEKLNLHNRQLQKNENQQLSLIKFPHLVELDLVRVHESYVEQFLDYRKTSLPNYVYLYVDYRILDQYGRRENYC</sequence>
<dbReference type="InterPro" id="IPR036047">
    <property type="entry name" value="F-box-like_dom_sf"/>
</dbReference>
<evidence type="ECO:0000313" key="2">
    <source>
        <dbReference type="EMBL" id="CAF3712234.1"/>
    </source>
</evidence>
<reference evidence="2" key="1">
    <citation type="submission" date="2021-02" db="EMBL/GenBank/DDBJ databases">
        <authorList>
            <person name="Nowell W R."/>
        </authorList>
    </citation>
    <scope>NUCLEOTIDE SEQUENCE</scope>
</reference>
<organism evidence="2 3">
    <name type="scientific">Adineta steineri</name>
    <dbReference type="NCBI Taxonomy" id="433720"/>
    <lineage>
        <taxon>Eukaryota</taxon>
        <taxon>Metazoa</taxon>
        <taxon>Spiralia</taxon>
        <taxon>Gnathifera</taxon>
        <taxon>Rotifera</taxon>
        <taxon>Eurotatoria</taxon>
        <taxon>Bdelloidea</taxon>
        <taxon>Adinetida</taxon>
        <taxon>Adinetidae</taxon>
        <taxon>Adineta</taxon>
    </lineage>
</organism>
<gene>
    <name evidence="2" type="ORF">KXQ929_LOCUS11819</name>
</gene>
<dbReference type="EMBL" id="CAJOBB010000592">
    <property type="protein sequence ID" value="CAF3712234.1"/>
    <property type="molecule type" value="Genomic_DNA"/>
</dbReference>
<comment type="caution">
    <text evidence="2">The sequence shown here is derived from an EMBL/GenBank/DDBJ whole genome shotgun (WGS) entry which is preliminary data.</text>
</comment>
<evidence type="ECO:0000259" key="1">
    <source>
        <dbReference type="PROSITE" id="PS50181"/>
    </source>
</evidence>
<dbReference type="AlphaFoldDB" id="A0A818VJ13"/>
<dbReference type="PROSITE" id="PS50181">
    <property type="entry name" value="FBOX"/>
    <property type="match status" value="1"/>
</dbReference>
<accession>A0A818VJ13</accession>
<dbReference type="Proteomes" id="UP000663868">
    <property type="component" value="Unassembled WGS sequence"/>
</dbReference>
<dbReference type="InterPro" id="IPR001810">
    <property type="entry name" value="F-box_dom"/>
</dbReference>
<proteinExistence type="predicted"/>
<dbReference type="SUPFAM" id="SSF81383">
    <property type="entry name" value="F-box domain"/>
    <property type="match status" value="1"/>
</dbReference>
<feature type="domain" description="F-box" evidence="1">
    <location>
        <begin position="5"/>
        <end position="52"/>
    </location>
</feature>
<evidence type="ECO:0000313" key="3">
    <source>
        <dbReference type="Proteomes" id="UP000663868"/>
    </source>
</evidence>